<dbReference type="Proteomes" id="UP001186944">
    <property type="component" value="Unassembled WGS sequence"/>
</dbReference>
<evidence type="ECO:0000259" key="2">
    <source>
        <dbReference type="Pfam" id="PF20231"/>
    </source>
</evidence>
<proteinExistence type="predicted"/>
<accession>A0AA88Y3C3</accession>
<evidence type="ECO:0000313" key="4">
    <source>
        <dbReference type="Proteomes" id="UP001186944"/>
    </source>
</evidence>
<dbReference type="EMBL" id="VSWD01000007">
    <property type="protein sequence ID" value="KAK3097595.1"/>
    <property type="molecule type" value="Genomic_DNA"/>
</dbReference>
<evidence type="ECO:0000256" key="1">
    <source>
        <dbReference type="SAM" id="MobiDB-lite"/>
    </source>
</evidence>
<feature type="domain" description="DUF6589" evidence="2">
    <location>
        <begin position="436"/>
        <end position="579"/>
    </location>
</feature>
<keyword evidence="4" id="KW-1185">Reference proteome</keyword>
<gene>
    <name evidence="3" type="ORF">FSP39_011257</name>
</gene>
<comment type="caution">
    <text evidence="3">The sequence shown here is derived from an EMBL/GenBank/DDBJ whole genome shotgun (WGS) entry which is preliminary data.</text>
</comment>
<organism evidence="3 4">
    <name type="scientific">Pinctada imbricata</name>
    <name type="common">Atlantic pearl-oyster</name>
    <name type="synonym">Pinctada martensii</name>
    <dbReference type="NCBI Taxonomy" id="66713"/>
    <lineage>
        <taxon>Eukaryota</taxon>
        <taxon>Metazoa</taxon>
        <taxon>Spiralia</taxon>
        <taxon>Lophotrochozoa</taxon>
        <taxon>Mollusca</taxon>
        <taxon>Bivalvia</taxon>
        <taxon>Autobranchia</taxon>
        <taxon>Pteriomorphia</taxon>
        <taxon>Pterioida</taxon>
        <taxon>Pterioidea</taxon>
        <taxon>Pteriidae</taxon>
        <taxon>Pinctada</taxon>
    </lineage>
</organism>
<feature type="region of interest" description="Disordered" evidence="1">
    <location>
        <begin position="90"/>
        <end position="120"/>
    </location>
</feature>
<reference evidence="3" key="1">
    <citation type="submission" date="2019-08" db="EMBL/GenBank/DDBJ databases">
        <title>The improved chromosome-level genome for the pearl oyster Pinctada fucata martensii using PacBio sequencing and Hi-C.</title>
        <authorList>
            <person name="Zheng Z."/>
        </authorList>
    </citation>
    <scope>NUCLEOTIDE SEQUENCE</scope>
    <source>
        <strain evidence="3">ZZ-2019</strain>
        <tissue evidence="3">Adductor muscle</tissue>
    </source>
</reference>
<protein>
    <recommendedName>
        <fullName evidence="2">DUF6589 domain-containing protein</fullName>
    </recommendedName>
</protein>
<dbReference type="InterPro" id="IPR046496">
    <property type="entry name" value="DUF6589"/>
</dbReference>
<dbReference type="Pfam" id="PF20231">
    <property type="entry name" value="DUF6589"/>
    <property type="match status" value="1"/>
</dbReference>
<feature type="compositionally biased region" description="Basic residues" evidence="1">
    <location>
        <begin position="98"/>
        <end position="108"/>
    </location>
</feature>
<name>A0AA88Y3C3_PINIB</name>
<sequence length="591" mass="67395">MAAPMKTCTMCMSHIKDRNYRALSSKLSLENYDYAFKCLDFHPREESFACSLCTNKLNRLCKLNDGVDEKLNKMKEEREKLIGILLKNRGEAQEKRTPRARSGLKRLLSKTPTPKGKSKRALFNTPKHRLVPNSAMFSHQKIGKNRDSSTQTIQTSENFDVKVTAKIAGVDTSKIINEESTKAAIKSILNNRSTTAVMKNFCKNSAYRDAMLHVCCMELKKEIDSVVSKKSDLLKSDIESLTDFNWAFIAGKLRKEAPNLYKLFNEFVTCNSKKESDKLPVIITSLSVLLYGRSRSMNQLQLALGLILDKCGLTKEGLKILHDMGITVASSSIHKQKKKLIKEQEKQISTTMSRYYNTYYPPPENPLSDDLRKYGIEILGDNFDVTITPAKMTMMSQRRSLHWFLTMVKQKRIMAHDVHVSLTTQEERNVLTMPTSAWLPSDEEFISLQENMKFHVKKVLLTYIDFLQPVKKCVPEFINHDFISRTKEKSVILNCDLVEASENTSEGMITILQNVNKLVFQAVSQNQKIKDRIVFGGDVLTNERAFAAQEAMQNAKSDYDMLDGLVHRPEGLHREMNFLLVTNCDLFPVPV</sequence>
<evidence type="ECO:0000313" key="3">
    <source>
        <dbReference type="EMBL" id="KAK3097595.1"/>
    </source>
</evidence>
<dbReference type="AlphaFoldDB" id="A0AA88Y3C3"/>